<dbReference type="CDD" id="cd00209">
    <property type="entry name" value="DHFR"/>
    <property type="match status" value="1"/>
</dbReference>
<dbReference type="GO" id="GO:0004146">
    <property type="term" value="F:dihydrofolate reductase activity"/>
    <property type="evidence" value="ECO:0007669"/>
    <property type="project" value="UniProtKB-EC"/>
</dbReference>
<dbReference type="GO" id="GO:0046654">
    <property type="term" value="P:tetrahydrofolate biosynthetic process"/>
    <property type="evidence" value="ECO:0007669"/>
    <property type="project" value="UniProtKB-UniPathway"/>
</dbReference>
<dbReference type="UniPathway" id="UPA00077">
    <property type="reaction ID" value="UER00158"/>
</dbReference>
<keyword evidence="4 8" id="KW-0554">One-carbon metabolism</keyword>
<comment type="catalytic activity">
    <reaction evidence="8">
        <text>(6S)-5,6,7,8-tetrahydrofolate + NADP(+) = 7,8-dihydrofolate + NADPH + H(+)</text>
        <dbReference type="Rhea" id="RHEA:15009"/>
        <dbReference type="ChEBI" id="CHEBI:15378"/>
        <dbReference type="ChEBI" id="CHEBI:57451"/>
        <dbReference type="ChEBI" id="CHEBI:57453"/>
        <dbReference type="ChEBI" id="CHEBI:57783"/>
        <dbReference type="ChEBI" id="CHEBI:58349"/>
        <dbReference type="EC" id="1.5.1.3"/>
    </reaction>
</comment>
<proteinExistence type="inferred from homology"/>
<evidence type="ECO:0000313" key="10">
    <source>
        <dbReference type="EMBL" id="KWZ76181.1"/>
    </source>
</evidence>
<dbReference type="GO" id="GO:0046655">
    <property type="term" value="P:folic acid metabolic process"/>
    <property type="evidence" value="ECO:0007669"/>
    <property type="project" value="TreeGrafter"/>
</dbReference>
<dbReference type="AlphaFoldDB" id="A0A150JP99"/>
<comment type="caution">
    <text evidence="10">The sequence shown here is derived from an EMBL/GenBank/DDBJ whole genome shotgun (WGS) entry which is preliminary data.</text>
</comment>
<evidence type="ECO:0000256" key="9">
    <source>
        <dbReference type="RuleBase" id="RU004474"/>
    </source>
</evidence>
<keyword evidence="6 8" id="KW-0560">Oxidoreductase</keyword>
<sequence>MISFLWAEDEKGVIGKNNALPWHLPEDLKYFKNITMGHPVVMGRRTFESIGKPLPGRTNIVMTRDPDFKAQDCVVVAGKTELLKWADAHGGEIFVTGGAEIFALLLEEAEKLYRTKIHADMEGDTYFPPVDWEEWEIASSTKGIKNEKNPYDYEFQVFVRKR</sequence>
<dbReference type="PROSITE" id="PS00075">
    <property type="entry name" value="DHFR_1"/>
    <property type="match status" value="1"/>
</dbReference>
<dbReference type="Proteomes" id="UP000070376">
    <property type="component" value="Unassembled WGS sequence"/>
</dbReference>
<dbReference type="EC" id="1.5.1.3" evidence="3 8"/>
<comment type="pathway">
    <text evidence="1 8">Cofactor biosynthesis; tetrahydrofolate biosynthesis; 5,6,7,8-tetrahydrofolate from 7,8-dihydrofolate: step 1/1.</text>
</comment>
<dbReference type="GO" id="GO:0006730">
    <property type="term" value="P:one-carbon metabolic process"/>
    <property type="evidence" value="ECO:0007669"/>
    <property type="project" value="UniProtKB-KW"/>
</dbReference>
<gene>
    <name evidence="10" type="ORF">HMPREF3213_03934</name>
</gene>
<evidence type="ECO:0000256" key="1">
    <source>
        <dbReference type="ARBA" id="ARBA00004903"/>
    </source>
</evidence>
<dbReference type="PANTHER" id="PTHR48069:SF3">
    <property type="entry name" value="DIHYDROFOLATE REDUCTASE"/>
    <property type="match status" value="1"/>
</dbReference>
<dbReference type="PANTHER" id="PTHR48069">
    <property type="entry name" value="DIHYDROFOLATE REDUCTASE"/>
    <property type="match status" value="1"/>
</dbReference>
<dbReference type="PROSITE" id="PS51330">
    <property type="entry name" value="DHFR_2"/>
    <property type="match status" value="1"/>
</dbReference>
<dbReference type="InterPro" id="IPR001796">
    <property type="entry name" value="DHFR_dom"/>
</dbReference>
<evidence type="ECO:0000256" key="4">
    <source>
        <dbReference type="ARBA" id="ARBA00022563"/>
    </source>
</evidence>
<evidence type="ECO:0000256" key="8">
    <source>
        <dbReference type="PIRNR" id="PIRNR000194"/>
    </source>
</evidence>
<evidence type="ECO:0000256" key="5">
    <source>
        <dbReference type="ARBA" id="ARBA00022857"/>
    </source>
</evidence>
<dbReference type="GO" id="GO:0005829">
    <property type="term" value="C:cytosol"/>
    <property type="evidence" value="ECO:0007669"/>
    <property type="project" value="TreeGrafter"/>
</dbReference>
<dbReference type="Gene3D" id="3.40.430.10">
    <property type="entry name" value="Dihydrofolate Reductase, subunit A"/>
    <property type="match status" value="1"/>
</dbReference>
<dbReference type="Pfam" id="PF00186">
    <property type="entry name" value="DHFR_1"/>
    <property type="match status" value="1"/>
</dbReference>
<name>A0A150JP99_HEYCO</name>
<dbReference type="PRINTS" id="PR00070">
    <property type="entry name" value="DHFR"/>
</dbReference>
<evidence type="ECO:0000256" key="6">
    <source>
        <dbReference type="ARBA" id="ARBA00023002"/>
    </source>
</evidence>
<dbReference type="PIRSF" id="PIRSF000194">
    <property type="entry name" value="DHFR"/>
    <property type="match status" value="1"/>
</dbReference>
<dbReference type="SUPFAM" id="SSF53597">
    <property type="entry name" value="Dihydrofolate reductase-like"/>
    <property type="match status" value="1"/>
</dbReference>
<dbReference type="PATRIC" id="fig|1398.22.peg.3938"/>
<dbReference type="InterPro" id="IPR012259">
    <property type="entry name" value="DHFR"/>
</dbReference>
<organism evidence="10 11">
    <name type="scientific">Heyndrickxia coagulans</name>
    <name type="common">Weizmannia coagulans</name>
    <dbReference type="NCBI Taxonomy" id="1398"/>
    <lineage>
        <taxon>Bacteria</taxon>
        <taxon>Bacillati</taxon>
        <taxon>Bacillota</taxon>
        <taxon>Bacilli</taxon>
        <taxon>Bacillales</taxon>
        <taxon>Bacillaceae</taxon>
        <taxon>Heyndrickxia</taxon>
    </lineage>
</organism>
<comment type="similarity">
    <text evidence="2 8 9">Belongs to the dihydrofolate reductase family.</text>
</comment>
<accession>A0A150JP99</accession>
<dbReference type="EMBL" id="LRPN01000211">
    <property type="protein sequence ID" value="KWZ76181.1"/>
    <property type="molecule type" value="Genomic_DNA"/>
</dbReference>
<protein>
    <recommendedName>
        <fullName evidence="3 8">Dihydrofolate reductase</fullName>
        <ecNumber evidence="3 8">1.5.1.3</ecNumber>
    </recommendedName>
</protein>
<dbReference type="RefSeq" id="WP_035188530.1">
    <property type="nucleotide sequence ID" value="NZ_JABBFU010000069.1"/>
</dbReference>
<dbReference type="GO" id="GO:0070401">
    <property type="term" value="F:NADP+ binding"/>
    <property type="evidence" value="ECO:0007669"/>
    <property type="project" value="UniProtKB-ARBA"/>
</dbReference>
<dbReference type="InterPro" id="IPR024072">
    <property type="entry name" value="DHFR-like_dom_sf"/>
</dbReference>
<evidence type="ECO:0000256" key="2">
    <source>
        <dbReference type="ARBA" id="ARBA00009539"/>
    </source>
</evidence>
<dbReference type="GO" id="GO:0046452">
    <property type="term" value="P:dihydrofolate metabolic process"/>
    <property type="evidence" value="ECO:0007669"/>
    <property type="project" value="TreeGrafter"/>
</dbReference>
<dbReference type="FunFam" id="3.40.430.10:FF:000001">
    <property type="entry name" value="Dihydrofolate reductase"/>
    <property type="match status" value="1"/>
</dbReference>
<evidence type="ECO:0000256" key="3">
    <source>
        <dbReference type="ARBA" id="ARBA00012856"/>
    </source>
</evidence>
<evidence type="ECO:0000256" key="7">
    <source>
        <dbReference type="ARBA" id="ARBA00025067"/>
    </source>
</evidence>
<dbReference type="InterPro" id="IPR017925">
    <property type="entry name" value="DHFR_CS"/>
</dbReference>
<comment type="function">
    <text evidence="7 8">Key enzyme in folate metabolism. Catalyzes an essential reaction for de novo glycine and purine synthesis, and for DNA precursor synthesis.</text>
</comment>
<keyword evidence="5 8" id="KW-0521">NADP</keyword>
<reference evidence="11" key="1">
    <citation type="submission" date="2016-01" db="EMBL/GenBank/DDBJ databases">
        <authorList>
            <person name="Mitreva M."/>
            <person name="Pepin K.H."/>
            <person name="Mihindukulasuriya K.A."/>
            <person name="Fulton R."/>
            <person name="Fronick C."/>
            <person name="O'Laughlin M."/>
            <person name="Miner T."/>
            <person name="Herter B."/>
            <person name="Rosa B.A."/>
            <person name="Cordes M."/>
            <person name="Tomlinson C."/>
            <person name="Wollam A."/>
            <person name="Palsikar V.B."/>
            <person name="Mardis E.R."/>
            <person name="Wilson R.K."/>
        </authorList>
    </citation>
    <scope>NUCLEOTIDE SEQUENCE [LARGE SCALE GENOMIC DNA]</scope>
    <source>
        <strain evidence="11">GED7749B</strain>
    </source>
</reference>
<evidence type="ECO:0000313" key="11">
    <source>
        <dbReference type="Proteomes" id="UP000070376"/>
    </source>
</evidence>